<gene>
    <name evidence="6" type="ORF">GMARGA_LOCUS28855</name>
</gene>
<keyword evidence="2" id="KW-0547">Nucleotide-binding</keyword>
<dbReference type="Pfam" id="PF01425">
    <property type="entry name" value="Amidase"/>
    <property type="match status" value="2"/>
</dbReference>
<protein>
    <submittedName>
        <fullName evidence="6">24333_t:CDS:1</fullName>
    </submittedName>
</protein>
<dbReference type="EMBL" id="CAJVQB010037687">
    <property type="protein sequence ID" value="CAG8825468.1"/>
    <property type="molecule type" value="Genomic_DNA"/>
</dbReference>
<name>A0ABN7WBN5_GIGMA</name>
<dbReference type="PANTHER" id="PTHR11895">
    <property type="entry name" value="TRANSAMIDASE"/>
    <property type="match status" value="1"/>
</dbReference>
<organism evidence="6 7">
    <name type="scientific">Gigaspora margarita</name>
    <dbReference type="NCBI Taxonomy" id="4874"/>
    <lineage>
        <taxon>Eukaryota</taxon>
        <taxon>Fungi</taxon>
        <taxon>Fungi incertae sedis</taxon>
        <taxon>Mucoromycota</taxon>
        <taxon>Glomeromycotina</taxon>
        <taxon>Glomeromycetes</taxon>
        <taxon>Diversisporales</taxon>
        <taxon>Gigasporaceae</taxon>
        <taxon>Gigaspora</taxon>
    </lineage>
</organism>
<evidence type="ECO:0000313" key="6">
    <source>
        <dbReference type="EMBL" id="CAG8825468.1"/>
    </source>
</evidence>
<sequence>AQDLLQQKKVTSVTLVQDCFSQISKYNTRLNAFIKVQNENVALEKARETDDRFNKGIIKGPLDGIPITYKDNFCTKELSTTCGSNMLKNFISPFNATIVDLLQDSGAIMIGKTNMDEFGMGSANMYSAFGPAYNPHTIISDQKDPIDQEPRVAGGSSGGSAAAVASGMCGSIRLPASYCGVIGFKPSYGQCSRWGLVAYASSLDTVGIITRNVHDAQLIYGSLNYELRIFANNALEMQFISIPSFFSDIISKYDEKDPSSLPPKLRSINSSLASFDKTNSNFTDLSKLRVGIPQEYYVSELSDPIKSLWKRGISLLRSYGATIVSVSCPSTRYALPAYYILAPAEASSNLARYDGVRYGHRSDMDSKQDEELLYTHTRSEGFGEEVKRRILLGTYTLTAGSYNNYFIYAQRIRKMVQSDFDSVFRRPNPLHLVKNELSSFYNCNNDEIFEISNKLRKENHGVDVIMTPVAISTSPKVKDSLSSSFLSNLDNTKSLDDSFVNAYVNDVFTIPANLAGIPAISVPFGISPIDGFPIGLQLMTQYGDEHTLFYISKVLENNK</sequence>
<reference evidence="6 7" key="1">
    <citation type="submission" date="2021-06" db="EMBL/GenBank/DDBJ databases">
        <authorList>
            <person name="Kallberg Y."/>
            <person name="Tangrot J."/>
            <person name="Rosling A."/>
        </authorList>
    </citation>
    <scope>NUCLEOTIDE SEQUENCE [LARGE SCALE GENOMIC DNA]</scope>
    <source>
        <strain evidence="6 7">120-4 pot B 10/14</strain>
    </source>
</reference>
<dbReference type="Gene3D" id="3.90.1300.10">
    <property type="entry name" value="Amidase signature (AS) domain"/>
    <property type="match status" value="1"/>
</dbReference>
<feature type="domain" description="Amidase" evidence="5">
    <location>
        <begin position="245"/>
        <end position="548"/>
    </location>
</feature>
<feature type="domain" description="Amidase" evidence="5">
    <location>
        <begin position="15"/>
        <end position="220"/>
    </location>
</feature>
<evidence type="ECO:0000256" key="1">
    <source>
        <dbReference type="ARBA" id="ARBA00022598"/>
    </source>
</evidence>
<keyword evidence="4" id="KW-0648">Protein biosynthesis</keyword>
<dbReference type="InterPro" id="IPR036928">
    <property type="entry name" value="AS_sf"/>
</dbReference>
<dbReference type="InterPro" id="IPR023631">
    <property type="entry name" value="Amidase_dom"/>
</dbReference>
<proteinExistence type="inferred from homology"/>
<evidence type="ECO:0000256" key="3">
    <source>
        <dbReference type="ARBA" id="ARBA00022840"/>
    </source>
</evidence>
<dbReference type="HAMAP" id="MF_00120">
    <property type="entry name" value="GatA"/>
    <property type="match status" value="1"/>
</dbReference>
<comment type="caution">
    <text evidence="6">The sequence shown here is derived from an EMBL/GenBank/DDBJ whole genome shotgun (WGS) entry which is preliminary data.</text>
</comment>
<evidence type="ECO:0000259" key="5">
    <source>
        <dbReference type="Pfam" id="PF01425"/>
    </source>
</evidence>
<keyword evidence="1" id="KW-0436">Ligase</keyword>
<accession>A0ABN7WBN5</accession>
<dbReference type="Proteomes" id="UP000789901">
    <property type="component" value="Unassembled WGS sequence"/>
</dbReference>
<evidence type="ECO:0000256" key="2">
    <source>
        <dbReference type="ARBA" id="ARBA00022741"/>
    </source>
</evidence>
<feature type="non-terminal residue" evidence="6">
    <location>
        <position position="1"/>
    </location>
</feature>
<dbReference type="PANTHER" id="PTHR11895:SF7">
    <property type="entry name" value="GLUTAMYL-TRNA(GLN) AMIDOTRANSFERASE SUBUNIT A, MITOCHONDRIAL"/>
    <property type="match status" value="1"/>
</dbReference>
<keyword evidence="3" id="KW-0067">ATP-binding</keyword>
<evidence type="ECO:0000256" key="4">
    <source>
        <dbReference type="ARBA" id="ARBA00022917"/>
    </source>
</evidence>
<keyword evidence="7" id="KW-1185">Reference proteome</keyword>
<dbReference type="InterPro" id="IPR004412">
    <property type="entry name" value="GatA"/>
</dbReference>
<dbReference type="InterPro" id="IPR000120">
    <property type="entry name" value="Amidase"/>
</dbReference>
<evidence type="ECO:0000313" key="7">
    <source>
        <dbReference type="Proteomes" id="UP000789901"/>
    </source>
</evidence>
<dbReference type="SUPFAM" id="SSF75304">
    <property type="entry name" value="Amidase signature (AS) enzymes"/>
    <property type="match status" value="1"/>
</dbReference>